<dbReference type="RefSeq" id="WP_346822442.1">
    <property type="nucleotide sequence ID" value="NZ_JBDKWZ010000010.1"/>
</dbReference>
<accession>A0AAW9SEA3</accession>
<organism evidence="1 2">
    <name type="scientific">Rapidithrix thailandica</name>
    <dbReference type="NCBI Taxonomy" id="413964"/>
    <lineage>
        <taxon>Bacteria</taxon>
        <taxon>Pseudomonadati</taxon>
        <taxon>Bacteroidota</taxon>
        <taxon>Cytophagia</taxon>
        <taxon>Cytophagales</taxon>
        <taxon>Flammeovirgaceae</taxon>
        <taxon>Rapidithrix</taxon>
    </lineage>
</organism>
<keyword evidence="2" id="KW-1185">Reference proteome</keyword>
<reference evidence="1 2" key="1">
    <citation type="submission" date="2024-04" db="EMBL/GenBank/DDBJ databases">
        <title>Novel genus in family Flammeovirgaceae.</title>
        <authorList>
            <person name="Nguyen T.H."/>
            <person name="Vuong T.Q."/>
            <person name="Le H."/>
            <person name="Kim S.-G."/>
        </authorList>
    </citation>
    <scope>NUCLEOTIDE SEQUENCE [LARGE SCALE GENOMIC DNA]</scope>
    <source>
        <strain evidence="1 2">JCM 23209</strain>
    </source>
</reference>
<gene>
    <name evidence="1" type="ORF">AAG747_17200</name>
</gene>
<protein>
    <submittedName>
        <fullName evidence="1">Uncharacterized protein</fullName>
    </submittedName>
</protein>
<evidence type="ECO:0000313" key="2">
    <source>
        <dbReference type="Proteomes" id="UP001403385"/>
    </source>
</evidence>
<evidence type="ECO:0000313" key="1">
    <source>
        <dbReference type="EMBL" id="MEN7549663.1"/>
    </source>
</evidence>
<sequence>MKAYIPQINTKTELLNYFKETEEYIETLTQYFDGIVENSHTPLSNNDRERLKKAIDLAEQGLSEITQRLNTLKTLTES</sequence>
<comment type="caution">
    <text evidence="1">The sequence shown here is derived from an EMBL/GenBank/DDBJ whole genome shotgun (WGS) entry which is preliminary data.</text>
</comment>
<proteinExistence type="predicted"/>
<dbReference type="AlphaFoldDB" id="A0AAW9SEA3"/>
<name>A0AAW9SEA3_9BACT</name>
<dbReference type="EMBL" id="JBDKWZ010000010">
    <property type="protein sequence ID" value="MEN7549663.1"/>
    <property type="molecule type" value="Genomic_DNA"/>
</dbReference>
<dbReference type="Proteomes" id="UP001403385">
    <property type="component" value="Unassembled WGS sequence"/>
</dbReference>